<dbReference type="GO" id="GO:0005737">
    <property type="term" value="C:cytoplasm"/>
    <property type="evidence" value="ECO:0000318"/>
    <property type="project" value="GO_Central"/>
</dbReference>
<dbReference type="OMA" id="SVDRFTC"/>
<dbReference type="Proteomes" id="UP000018468">
    <property type="component" value="Linkage group LG26"/>
</dbReference>
<feature type="compositionally biased region" description="Gly residues" evidence="2">
    <location>
        <begin position="455"/>
        <end position="469"/>
    </location>
</feature>
<dbReference type="Pfam" id="PF02188">
    <property type="entry name" value="GoLoco"/>
    <property type="match status" value="1"/>
</dbReference>
<dbReference type="Bgee" id="ENSLOCG00000008359">
    <property type="expression patterns" value="Expressed in brain and 11 other cell types or tissues"/>
</dbReference>
<dbReference type="PROSITE" id="PS50877">
    <property type="entry name" value="GOLOCO"/>
    <property type="match status" value="1"/>
</dbReference>
<dbReference type="InterPro" id="IPR035974">
    <property type="entry name" value="Rap/Ran-GAP_sf"/>
</dbReference>
<dbReference type="EMBL" id="AHAT01036529">
    <property type="status" value="NOT_ANNOTATED_CDS"/>
    <property type="molecule type" value="Genomic_DNA"/>
</dbReference>
<dbReference type="EMBL" id="AHAT01036528">
    <property type="status" value="NOT_ANNOTATED_CDS"/>
    <property type="molecule type" value="Genomic_DNA"/>
</dbReference>
<accession>W5MP53</accession>
<keyword evidence="5" id="KW-1185">Reference proteome</keyword>
<evidence type="ECO:0000256" key="1">
    <source>
        <dbReference type="ARBA" id="ARBA00022468"/>
    </source>
</evidence>
<dbReference type="SUPFAM" id="SSF111347">
    <property type="entry name" value="Rap/Ran-GAP"/>
    <property type="match status" value="2"/>
</dbReference>
<dbReference type="GeneTree" id="ENSGT00940000166290"/>
<dbReference type="Gene3D" id="6.10.140.210">
    <property type="match status" value="1"/>
</dbReference>
<dbReference type="HOGENOM" id="CLU_010739_3_0_1"/>
<dbReference type="InterPro" id="IPR050989">
    <property type="entry name" value="Rap1_Ran_GAP"/>
</dbReference>
<dbReference type="GO" id="GO:0051056">
    <property type="term" value="P:regulation of small GTPase mediated signal transduction"/>
    <property type="evidence" value="ECO:0007669"/>
    <property type="project" value="InterPro"/>
</dbReference>
<dbReference type="Pfam" id="PF02145">
    <property type="entry name" value="Rap_GAP"/>
    <property type="match status" value="1"/>
</dbReference>
<protein>
    <submittedName>
        <fullName evidence="4">Si:ch1073-90m23.1</fullName>
    </submittedName>
</protein>
<evidence type="ECO:0000256" key="2">
    <source>
        <dbReference type="SAM" id="MobiDB-lite"/>
    </source>
</evidence>
<dbReference type="EMBL" id="AHAT01036527">
    <property type="status" value="NOT_ANNOTATED_CDS"/>
    <property type="molecule type" value="Genomic_DNA"/>
</dbReference>
<evidence type="ECO:0000313" key="5">
    <source>
        <dbReference type="Proteomes" id="UP000018468"/>
    </source>
</evidence>
<feature type="domain" description="Rap-GAP" evidence="3">
    <location>
        <begin position="237"/>
        <end position="433"/>
    </location>
</feature>
<dbReference type="InParanoid" id="W5MP53"/>
<evidence type="ECO:0000259" key="3">
    <source>
        <dbReference type="PROSITE" id="PS50085"/>
    </source>
</evidence>
<dbReference type="Gene3D" id="3.40.50.11210">
    <property type="entry name" value="Rap/Ran-GAP"/>
    <property type="match status" value="2"/>
</dbReference>
<dbReference type="STRING" id="7918.ENSLOCP00000010162"/>
<evidence type="ECO:0000313" key="4">
    <source>
        <dbReference type="Ensembl" id="ENSLOCP00000010162.1"/>
    </source>
</evidence>
<feature type="region of interest" description="Disordered" evidence="2">
    <location>
        <begin position="482"/>
        <end position="502"/>
    </location>
</feature>
<dbReference type="Ensembl" id="ENSLOCT00000010174.1">
    <property type="protein sequence ID" value="ENSLOCP00000010162.1"/>
    <property type="gene ID" value="ENSLOCG00000008359.1"/>
</dbReference>
<dbReference type="EMBL" id="AHAT01036526">
    <property type="status" value="NOT_ANNOTATED_CDS"/>
    <property type="molecule type" value="Genomic_DNA"/>
</dbReference>
<sequence length="502" mass="55708">MEQDKARDQLFSRKRSFTFGAYGGSTGKTLILFHKERMTESMHGTSCVPSLFSPSLYFNALLFQASDLFEIIEKLQGSRLDEQRCEFPPPFKLQFLKIGGPLPLVLPPKAGGYWIEPPPCCEGAPLPPGPETEPGPCDIMDRDPSATLYRDSFRHKYHQSFTAVDPSLGSLILSARVDEEDSVHVILRMKECSLHGVFHLSLFPEFPSAGQLAKSINFLLCTASRFNLLYDPAPELIAAFDEHRISENFKFGVLYQREGQLSEEAILGNCEESEEFLDFLSIMGETVSLSGFTGYMPNIKIKLDNNINAILLTQRENGVPLYRPQRHSSHTEINTDSNTDPRGTPHTILTCFSCLSVNHSVHGAVLFPQVSVTAREDVPLFGPPLPDPPVFKERHRLREFLLIKLINAEISCYRAERFRRLEVRTRSSLLESLQSDLSARSCCMLGAAPPSASNGGPGRGESGGSGGGFIENFKRAIRVRSHSFDTLGGPRKVSGGSPQKQK</sequence>
<dbReference type="PANTHER" id="PTHR15711:SF1">
    <property type="entry name" value="RAP1 GTPASE-ACTIVATING PROTEIN 1-LIKE"/>
    <property type="match status" value="1"/>
</dbReference>
<dbReference type="EMBL" id="AHAT01036524">
    <property type="status" value="NOT_ANNOTATED_CDS"/>
    <property type="molecule type" value="Genomic_DNA"/>
</dbReference>
<dbReference type="GO" id="GO:0005096">
    <property type="term" value="F:GTPase activator activity"/>
    <property type="evidence" value="ECO:0000318"/>
    <property type="project" value="GO_Central"/>
</dbReference>
<proteinExistence type="predicted"/>
<dbReference type="Pfam" id="PF21022">
    <property type="entry name" value="Rap-GAP_dimer"/>
    <property type="match status" value="1"/>
</dbReference>
<dbReference type="EMBL" id="AHAT01036525">
    <property type="status" value="NOT_ANNOTATED_CDS"/>
    <property type="molecule type" value="Genomic_DNA"/>
</dbReference>
<dbReference type="InterPro" id="IPR000331">
    <property type="entry name" value="Rap/Ran_GAP_dom"/>
</dbReference>
<reference evidence="4" key="3">
    <citation type="submission" date="2025-09" db="UniProtKB">
        <authorList>
            <consortium name="Ensembl"/>
        </authorList>
    </citation>
    <scope>IDENTIFICATION</scope>
</reference>
<dbReference type="PANTHER" id="PTHR15711">
    <property type="entry name" value="RAP GTPASE-ACTIVATING PROTEIN"/>
    <property type="match status" value="1"/>
</dbReference>
<keyword evidence="1" id="KW-0343">GTPase activation</keyword>
<organism evidence="4 5">
    <name type="scientific">Lepisosteus oculatus</name>
    <name type="common">Spotted gar</name>
    <dbReference type="NCBI Taxonomy" id="7918"/>
    <lineage>
        <taxon>Eukaryota</taxon>
        <taxon>Metazoa</taxon>
        <taxon>Chordata</taxon>
        <taxon>Craniata</taxon>
        <taxon>Vertebrata</taxon>
        <taxon>Euteleostomi</taxon>
        <taxon>Actinopterygii</taxon>
        <taxon>Neopterygii</taxon>
        <taxon>Holostei</taxon>
        <taxon>Semionotiformes</taxon>
        <taxon>Lepisosteidae</taxon>
        <taxon>Lepisosteus</taxon>
    </lineage>
</organism>
<reference evidence="4" key="2">
    <citation type="submission" date="2025-08" db="UniProtKB">
        <authorList>
            <consortium name="Ensembl"/>
        </authorList>
    </citation>
    <scope>IDENTIFICATION</scope>
</reference>
<dbReference type="AlphaFoldDB" id="W5MP53"/>
<name>W5MP53_LEPOC</name>
<dbReference type="InterPro" id="IPR003109">
    <property type="entry name" value="GoLoco_motif"/>
</dbReference>
<dbReference type="PROSITE" id="PS50085">
    <property type="entry name" value="RAPGAP"/>
    <property type="match status" value="1"/>
</dbReference>
<dbReference type="eggNOG" id="KOG3686">
    <property type="taxonomic scope" value="Eukaryota"/>
</dbReference>
<reference evidence="5" key="1">
    <citation type="submission" date="2011-12" db="EMBL/GenBank/DDBJ databases">
        <title>The Draft Genome of Lepisosteus oculatus.</title>
        <authorList>
            <consortium name="The Broad Institute Genome Assembly &amp; Analysis Group"/>
            <consortium name="Computational R&amp;D Group"/>
            <consortium name="and Sequencing Platform"/>
            <person name="Di Palma F."/>
            <person name="Alfoldi J."/>
            <person name="Johnson J."/>
            <person name="Berlin A."/>
            <person name="Gnerre S."/>
            <person name="Jaffe D."/>
            <person name="MacCallum I."/>
            <person name="Young S."/>
            <person name="Walker B.J."/>
            <person name="Lander E.S."/>
            <person name="Lindblad-Toh K."/>
        </authorList>
    </citation>
    <scope>NUCLEOTIDE SEQUENCE [LARGE SCALE GENOMIC DNA]</scope>
</reference>
<dbReference type="SMART" id="SM00390">
    <property type="entry name" value="GoLoco"/>
    <property type="match status" value="1"/>
</dbReference>
<feature type="region of interest" description="Disordered" evidence="2">
    <location>
        <begin position="448"/>
        <end position="469"/>
    </location>
</feature>